<dbReference type="AlphaFoldDB" id="S3EB39"/>
<dbReference type="EC" id="6.3.4.21" evidence="3"/>
<dbReference type="SUPFAM" id="SSF51690">
    <property type="entry name" value="Nicotinate/Quinolinate PRTase C-terminal domain-like"/>
    <property type="match status" value="1"/>
</dbReference>
<dbReference type="STRING" id="1116229.S3EB39"/>
<dbReference type="RefSeq" id="XP_008077607.1">
    <property type="nucleotide sequence ID" value="XM_008079416.1"/>
</dbReference>
<sequence>MDFNGSSPFPEGVISFLDTDLYKLTMQCAVLKYFADVRVTYAFHNRTPEKKLSRAAFKWLQAQINKLGNIALSNDELRFLQTTCTYLNKPYLDFLKEFRLNPREQIEASFSPENDTGSDEDIGEFCLIVSGLWVETILYEIPLLALTSEAYFRFMDTDWTYDGQEEKAYQKGMRLLEAGCVVSEFGTRRRRDYHTQALVFRGLVKAKKEGERKGLPGKISGTSNVHLAMRFGIPPIGTVAHEWFMGVAAITGDYKTATTTALQYWVGCFGEGVLGIALTDTFGTPIFLKAFSQPMTKIESGSLTEDTSIREVPSSTPLDMVNGKSKTFAEVFAGVRQDSGDPENFVKMMREFYDAQGIKEKKTIVFSDSLNIDLCLHYKTISDEAGFNTSFGVGTFFTNDFVHTKTGTKSTPLNIVIKLATAAGRSAIKISDNIGKNTGDKATVEKVKQELGYVERDWAQGDEATRWGKESENEKK</sequence>
<dbReference type="GO" id="GO:0000781">
    <property type="term" value="C:chromosome, telomeric region"/>
    <property type="evidence" value="ECO:0007669"/>
    <property type="project" value="GOC"/>
</dbReference>
<reference evidence="10 11" key="1">
    <citation type="journal article" date="2013" name="BMC Genomics">
        <title>Genomics-driven discovery of the pneumocandin biosynthetic gene cluster in the fungus Glarea lozoyensis.</title>
        <authorList>
            <person name="Chen L."/>
            <person name="Yue Q."/>
            <person name="Zhang X."/>
            <person name="Xiang M."/>
            <person name="Wang C."/>
            <person name="Li S."/>
            <person name="Che Y."/>
            <person name="Ortiz-Lopez F.J."/>
            <person name="Bills G.F."/>
            <person name="Liu X."/>
            <person name="An Z."/>
        </authorList>
    </citation>
    <scope>NUCLEOTIDE SEQUENCE [LARGE SCALE GENOMIC DNA]</scope>
    <source>
        <strain evidence="11">ATCC 20868 / MF5171</strain>
    </source>
</reference>
<feature type="domain" description="Nicotinate/nicotinamide phosphoribosyltransferase" evidence="8">
    <location>
        <begin position="326"/>
        <end position="452"/>
    </location>
</feature>
<dbReference type="InterPro" id="IPR007229">
    <property type="entry name" value="Nic_PRibTrfase-Fam"/>
</dbReference>
<evidence type="ECO:0000313" key="11">
    <source>
        <dbReference type="Proteomes" id="UP000016922"/>
    </source>
</evidence>
<dbReference type="PANTHER" id="PTHR11098">
    <property type="entry name" value="NICOTINATE PHOSPHORIBOSYLTRANSFERASE"/>
    <property type="match status" value="1"/>
</dbReference>
<dbReference type="KEGG" id="glz:GLAREA_11227"/>
<keyword evidence="4" id="KW-0597">Phosphoprotein</keyword>
<evidence type="ECO:0000256" key="3">
    <source>
        <dbReference type="ARBA" id="ARBA00013236"/>
    </source>
</evidence>
<evidence type="ECO:0000256" key="1">
    <source>
        <dbReference type="ARBA" id="ARBA00004952"/>
    </source>
</evidence>
<dbReference type="GO" id="GO:0000183">
    <property type="term" value="P:rDNA heterochromatin formation"/>
    <property type="evidence" value="ECO:0007669"/>
    <property type="project" value="EnsemblFungi"/>
</dbReference>
<dbReference type="OrthoDB" id="193380at2759"/>
<dbReference type="PIRSF" id="PIRSF000484">
    <property type="entry name" value="NAPRT"/>
    <property type="match status" value="1"/>
</dbReference>
<dbReference type="InterPro" id="IPR036068">
    <property type="entry name" value="Nicotinate_pribotase-like_C"/>
</dbReference>
<evidence type="ECO:0000256" key="6">
    <source>
        <dbReference type="ARBA" id="ARBA00022642"/>
    </source>
</evidence>
<evidence type="ECO:0000259" key="9">
    <source>
        <dbReference type="Pfam" id="PF17767"/>
    </source>
</evidence>
<dbReference type="PANTHER" id="PTHR11098:SF1">
    <property type="entry name" value="NICOTINATE PHOSPHORIBOSYLTRANSFERASE"/>
    <property type="match status" value="1"/>
</dbReference>
<dbReference type="Pfam" id="PF17767">
    <property type="entry name" value="NAPRTase_N"/>
    <property type="match status" value="1"/>
</dbReference>
<comment type="pathway">
    <text evidence="1">Cofactor biosynthesis; NAD(+) biosynthesis; nicotinate D-ribonucleotide from nicotinate: step 1/1.</text>
</comment>
<dbReference type="HOGENOM" id="CLU_030991_0_0_1"/>
<evidence type="ECO:0000256" key="4">
    <source>
        <dbReference type="ARBA" id="ARBA00022553"/>
    </source>
</evidence>
<dbReference type="UniPathway" id="UPA00253">
    <property type="reaction ID" value="UER00457"/>
</dbReference>
<accession>S3EB39</accession>
<feature type="domain" description="Nicotinate/nicotinamide phosphoribosyltransferase" evidence="8">
    <location>
        <begin position="182"/>
        <end position="296"/>
    </location>
</feature>
<evidence type="ECO:0000259" key="8">
    <source>
        <dbReference type="Pfam" id="PF04095"/>
    </source>
</evidence>
<name>S3EB39_GLAL2</name>
<proteinExistence type="inferred from homology"/>
<dbReference type="SUPFAM" id="SSF54675">
    <property type="entry name" value="Nicotinate/Quinolinate PRTase N-terminal domain-like"/>
    <property type="match status" value="1"/>
</dbReference>
<dbReference type="GO" id="GO:0034355">
    <property type="term" value="P:NAD+ biosynthetic process via the salvage pathway"/>
    <property type="evidence" value="ECO:0007669"/>
    <property type="project" value="TreeGrafter"/>
</dbReference>
<dbReference type="Gene3D" id="3.20.140.10">
    <property type="entry name" value="nicotinate phosphoribosyltransferase"/>
    <property type="match status" value="1"/>
</dbReference>
<dbReference type="GO" id="GO:0019358">
    <property type="term" value="P:nicotinate nucleotide salvage"/>
    <property type="evidence" value="ECO:0007669"/>
    <property type="project" value="EnsemblFungi"/>
</dbReference>
<dbReference type="GO" id="GO:0005634">
    <property type="term" value="C:nucleus"/>
    <property type="evidence" value="ECO:0007669"/>
    <property type="project" value="EnsemblFungi"/>
</dbReference>
<dbReference type="GO" id="GO:0031509">
    <property type="term" value="P:subtelomeric heterochromatin formation"/>
    <property type="evidence" value="ECO:0007669"/>
    <property type="project" value="EnsemblFungi"/>
</dbReference>
<evidence type="ECO:0000256" key="5">
    <source>
        <dbReference type="ARBA" id="ARBA00022598"/>
    </source>
</evidence>
<dbReference type="GO" id="GO:0005829">
    <property type="term" value="C:cytosol"/>
    <property type="evidence" value="ECO:0007669"/>
    <property type="project" value="TreeGrafter"/>
</dbReference>
<dbReference type="GO" id="GO:0004516">
    <property type="term" value="F:nicotinate phosphoribosyltransferase activity"/>
    <property type="evidence" value="ECO:0007669"/>
    <property type="project" value="UniProtKB-EC"/>
</dbReference>
<feature type="domain" description="Nicotinate phosphoribosyltransferase N-terminal" evidence="9">
    <location>
        <begin position="17"/>
        <end position="147"/>
    </location>
</feature>
<dbReference type="Pfam" id="PF04095">
    <property type="entry name" value="NAPRTase"/>
    <property type="match status" value="2"/>
</dbReference>
<protein>
    <recommendedName>
        <fullName evidence="3">nicotinate phosphoribosyltransferase</fullName>
        <ecNumber evidence="3">6.3.4.21</ecNumber>
    </recommendedName>
</protein>
<comment type="catalytic activity">
    <reaction evidence="7">
        <text>5-phospho-alpha-D-ribose 1-diphosphate + nicotinate + ATP + H2O = nicotinate beta-D-ribonucleotide + ADP + phosphate + diphosphate</text>
        <dbReference type="Rhea" id="RHEA:36163"/>
        <dbReference type="ChEBI" id="CHEBI:15377"/>
        <dbReference type="ChEBI" id="CHEBI:30616"/>
        <dbReference type="ChEBI" id="CHEBI:32544"/>
        <dbReference type="ChEBI" id="CHEBI:33019"/>
        <dbReference type="ChEBI" id="CHEBI:43474"/>
        <dbReference type="ChEBI" id="CHEBI:57502"/>
        <dbReference type="ChEBI" id="CHEBI:58017"/>
        <dbReference type="ChEBI" id="CHEBI:456216"/>
        <dbReference type="EC" id="6.3.4.21"/>
    </reaction>
</comment>
<gene>
    <name evidence="10" type="ORF">GLAREA_11227</name>
</gene>
<comment type="similarity">
    <text evidence="2">Belongs to the NAPRTase family.</text>
</comment>
<dbReference type="OMA" id="IEHCLEY"/>
<keyword evidence="6" id="KW-0662">Pyridine nucleotide biosynthesis</keyword>
<dbReference type="EMBL" id="KE145354">
    <property type="protein sequence ID" value="EPE35528.1"/>
    <property type="molecule type" value="Genomic_DNA"/>
</dbReference>
<evidence type="ECO:0000256" key="2">
    <source>
        <dbReference type="ARBA" id="ARBA00010897"/>
    </source>
</evidence>
<evidence type="ECO:0000313" key="10">
    <source>
        <dbReference type="EMBL" id="EPE35528.1"/>
    </source>
</evidence>
<dbReference type="Proteomes" id="UP000016922">
    <property type="component" value="Unassembled WGS sequence"/>
</dbReference>
<evidence type="ECO:0000256" key="7">
    <source>
        <dbReference type="ARBA" id="ARBA00048668"/>
    </source>
</evidence>
<dbReference type="GeneID" id="19470269"/>
<organism evidence="10 11">
    <name type="scientific">Glarea lozoyensis (strain ATCC 20868 / MF5171)</name>
    <dbReference type="NCBI Taxonomy" id="1116229"/>
    <lineage>
        <taxon>Eukaryota</taxon>
        <taxon>Fungi</taxon>
        <taxon>Dikarya</taxon>
        <taxon>Ascomycota</taxon>
        <taxon>Pezizomycotina</taxon>
        <taxon>Leotiomycetes</taxon>
        <taxon>Helotiales</taxon>
        <taxon>Helotiaceae</taxon>
        <taxon>Glarea</taxon>
    </lineage>
</organism>
<dbReference type="InterPro" id="IPR041525">
    <property type="entry name" value="N/Namide_PRibTrfase"/>
</dbReference>
<keyword evidence="5" id="KW-0436">Ligase</keyword>
<dbReference type="eggNOG" id="KOG2511">
    <property type="taxonomic scope" value="Eukaryota"/>
</dbReference>
<dbReference type="InterPro" id="IPR040727">
    <property type="entry name" value="NAPRTase_N"/>
</dbReference>
<keyword evidence="11" id="KW-1185">Reference proteome</keyword>